<evidence type="ECO:0000256" key="3">
    <source>
        <dbReference type="ARBA" id="ARBA00022691"/>
    </source>
</evidence>
<dbReference type="GO" id="GO:0032259">
    <property type="term" value="P:methylation"/>
    <property type="evidence" value="ECO:0007669"/>
    <property type="project" value="UniProtKB-KW"/>
</dbReference>
<dbReference type="Pfam" id="PF13649">
    <property type="entry name" value="Methyltransf_25"/>
    <property type="match status" value="1"/>
</dbReference>
<evidence type="ECO:0000259" key="4">
    <source>
        <dbReference type="Pfam" id="PF13649"/>
    </source>
</evidence>
<dbReference type="InterPro" id="IPR041698">
    <property type="entry name" value="Methyltransf_25"/>
</dbReference>
<dbReference type="InterPro" id="IPR029063">
    <property type="entry name" value="SAM-dependent_MTases_sf"/>
</dbReference>
<dbReference type="CDD" id="cd02440">
    <property type="entry name" value="AdoMet_MTases"/>
    <property type="match status" value="1"/>
</dbReference>
<dbReference type="PANTHER" id="PTHR43464">
    <property type="entry name" value="METHYLTRANSFERASE"/>
    <property type="match status" value="1"/>
</dbReference>
<organism evidence="5">
    <name type="scientific">Streptomyces triostinicus</name>
    <dbReference type="NCBI Taxonomy" id="45399"/>
    <lineage>
        <taxon>Bacteria</taxon>
        <taxon>Bacillati</taxon>
        <taxon>Actinomycetota</taxon>
        <taxon>Actinomycetes</taxon>
        <taxon>Kitasatosporales</taxon>
        <taxon>Streptomycetaceae</taxon>
        <taxon>Streptomyces</taxon>
    </lineage>
</organism>
<dbReference type="GO" id="GO:0008168">
    <property type="term" value="F:methyltransferase activity"/>
    <property type="evidence" value="ECO:0007669"/>
    <property type="project" value="UniProtKB-KW"/>
</dbReference>
<keyword evidence="2 5" id="KW-0808">Transferase</keyword>
<keyword evidence="3" id="KW-0949">S-adenosyl-L-methionine</keyword>
<dbReference type="Gene3D" id="3.40.50.150">
    <property type="entry name" value="Vaccinia Virus protein VP39"/>
    <property type="match status" value="1"/>
</dbReference>
<proteinExistence type="predicted"/>
<dbReference type="AlphaFoldDB" id="B7X8D8"/>
<name>B7X8D8_STRTI</name>
<feature type="domain" description="Methyltransferase" evidence="4">
    <location>
        <begin position="56"/>
        <end position="149"/>
    </location>
</feature>
<evidence type="ECO:0000256" key="2">
    <source>
        <dbReference type="ARBA" id="ARBA00022679"/>
    </source>
</evidence>
<dbReference type="EMBL" id="AB366635">
    <property type="protein sequence ID" value="BAH04163.1"/>
    <property type="molecule type" value="Genomic_DNA"/>
</dbReference>
<accession>B7X8D8</accession>
<keyword evidence="1 5" id="KW-0489">Methyltransferase</keyword>
<dbReference type="SUPFAM" id="SSF53335">
    <property type="entry name" value="S-adenosyl-L-methionine-dependent methyltransferases"/>
    <property type="match status" value="1"/>
</dbReference>
<evidence type="ECO:0000313" key="5">
    <source>
        <dbReference type="EMBL" id="BAH04163.1"/>
    </source>
</evidence>
<evidence type="ECO:0000256" key="1">
    <source>
        <dbReference type="ARBA" id="ARBA00022603"/>
    </source>
</evidence>
<dbReference type="PANTHER" id="PTHR43464:SF19">
    <property type="entry name" value="UBIQUINONE BIOSYNTHESIS O-METHYLTRANSFERASE, MITOCHONDRIAL"/>
    <property type="match status" value="1"/>
</dbReference>
<gene>
    <name evidence="5" type="primary">trsK</name>
</gene>
<reference evidence="5" key="1">
    <citation type="submission" date="2007-11" db="EMBL/GenBank/DDBJ databases">
        <title>Complete sequence of biosynthetic gene cluster responsible for producing triostin A and evaluation of quinomycin type antibiotics from Streptomyces triostinicus.</title>
        <authorList>
            <person name="Praseuth A."/>
            <person name="Hotta K."/>
            <person name="Oguri H."/>
            <person name="Oikawa H."/>
            <person name="Wang C."/>
            <person name="Watanabe K."/>
        </authorList>
    </citation>
    <scope>NUCLEOTIDE SEQUENCE</scope>
</reference>
<sequence length="232" mass="24655">MTEPAAQPDGIDALTHVFDAVYRGESPFGKRPPWDIGEPQPAFVALEEAGLISGAVLDAGCGTGEDILHLAGKGYAVTGLDLSSEAVAIARRKAEERGLDATFAVANALELAGYEGRFDTVVDCGLAHSFDADRLRTYAAALHRVCRPGALVHVLEVSDRGAAQMQARLAEVIEGIPASEPPGPKRTADDLRQGFADGWSVESVTDTTMHGILPPTSEPLELPAWLGRFRRN</sequence>
<protein>
    <submittedName>
        <fullName evidence="5">Putative SAM-dependent methyltransferase</fullName>
    </submittedName>
</protein>